<dbReference type="EMBL" id="JPER01000003">
    <property type="protein sequence ID" value="KFZ30778.1"/>
    <property type="molecule type" value="Genomic_DNA"/>
</dbReference>
<proteinExistence type="predicted"/>
<dbReference type="eggNOG" id="COG0470">
    <property type="taxonomic scope" value="Bacteria"/>
</dbReference>
<name>A0A094L7P2_9GAMM</name>
<protein>
    <submittedName>
        <fullName evidence="1">Uncharacterized protein</fullName>
    </submittedName>
</protein>
<gene>
    <name evidence="1" type="ORF">IDSA_06715</name>
</gene>
<dbReference type="SUPFAM" id="SSF52540">
    <property type="entry name" value="P-loop containing nucleoside triphosphate hydrolases"/>
    <property type="match status" value="1"/>
</dbReference>
<evidence type="ECO:0000313" key="2">
    <source>
        <dbReference type="Proteomes" id="UP000054363"/>
    </source>
</evidence>
<dbReference type="InterPro" id="IPR027417">
    <property type="entry name" value="P-loop_NTPase"/>
</dbReference>
<reference evidence="1 2" key="1">
    <citation type="submission" date="2014-06" db="EMBL/GenBank/DDBJ databases">
        <title>The draft genome sequence of Idiomarina salinarum ISL-52.</title>
        <authorList>
            <person name="Du J."/>
            <person name="Shao Z."/>
        </authorList>
    </citation>
    <scope>NUCLEOTIDE SEQUENCE [LARGE SCALE GENOMIC DNA]</scope>
    <source>
        <strain evidence="1 2">ISL-52</strain>
    </source>
</reference>
<sequence length="1133" mass="126420">MTVTVMSTSVYINDKYKSSVRIDAVTDNFEAFLDAVIIHGTMRSTISTVSREIQGSSQRAFTVTGPYGSGKSTLAALISGAVGRNDNHRRETLDKFKSAHSLDETIEKGFPYKSGWGVVKHVCGLSKPAQSIAASVCGQLDSKVNPPTASTSDTDCLKAISNSIQEASKSLDGVVILLDELGKALDYQSSHDGDLYFFQELADLAQKSDKPVIIIGFLHQAFNQYAKGKAALTQQEWAKVQGRYRDLSYNPTVDESLILIADSIKVEPEVEKRLLNKYIGLVDSISTELPPAMSATTPLLNALPIDPIVSLLLGPISRRRFSQNERSIFGFLASSERYGFRWFLENKWSPDSLSLYGPDLLWDYLETNLGHLINSSPDGKAWLEANDAIYRAGAKNGDLYLRLTSFVALLTVFGQSFHLYATRELLIKYYQGCGFEKQEIEDVIDDLEKSSVLIFRKKHNALFVFQGSDVDVNELIANEIESIKEGVNWANECTSATHILASSHYHRTGAMRWVATRFVEYAEAISNIDSKEKPKAGEPFSAFVLIGESLNQKELKKLSTECPRLLLGSPTNISKLKSSAIESIAINNVFKREDRLAHDHVARKELNSRLSDARHRLSNELDALFASAKWFYQGEARGIAPLSQLASLAADSMYHRSPIVINELVNRSKPSGNANSATNKLMLAMLKNESEPDLGFDENTFPPEKGVYLSVLKSKGWHQKTPFGYAFVSDWSSELKVEFEDAYRLWESGFNFIKSAEKMVTLSDLYEMWMSPPFGLTAGLCRIYALALLKSLEGKVAFYDKDSTQSFIFIPQLDEVIVEKLHKHAQEVAVRYFEIDSIQTNVVRSIATAAELKSKKDSNLLELAKHIVKLIHTLPPWVKKTSGQLFESEERGVELSKEAKALRNSVLRANDPYKLVLEDIPAIFDVSGNNESSKESINELSIRLKSAIDELMSQHTLLIDAFKQVVRQELDGEFDQELASRSFRVANAAHRPTIREFSTRLNGYINGKNSFEWIVSTALGAAERSWTDKHISNGLHEIYNLCRQFRREETFSKLTSTTSAKSVGLITTDKAGGLVELEGHISKASENDPKLESLLESVSEELKPLSNDLKREVLVRLLSELMHPVEALEASDD</sequence>
<dbReference type="STRING" id="435908.IDSA_06715"/>
<organism evidence="1 2">
    <name type="scientific">Pseudidiomarina salinarum</name>
    <dbReference type="NCBI Taxonomy" id="435908"/>
    <lineage>
        <taxon>Bacteria</taxon>
        <taxon>Pseudomonadati</taxon>
        <taxon>Pseudomonadota</taxon>
        <taxon>Gammaproteobacteria</taxon>
        <taxon>Alteromonadales</taxon>
        <taxon>Idiomarinaceae</taxon>
        <taxon>Pseudidiomarina</taxon>
    </lineage>
</organism>
<dbReference type="Proteomes" id="UP000054363">
    <property type="component" value="Unassembled WGS sequence"/>
</dbReference>
<keyword evidence="2" id="KW-1185">Reference proteome</keyword>
<accession>A0A094L7P2</accession>
<comment type="caution">
    <text evidence="1">The sequence shown here is derived from an EMBL/GenBank/DDBJ whole genome shotgun (WGS) entry which is preliminary data.</text>
</comment>
<evidence type="ECO:0000313" key="1">
    <source>
        <dbReference type="EMBL" id="KFZ30778.1"/>
    </source>
</evidence>
<dbReference type="AlphaFoldDB" id="A0A094L7P2"/>
<dbReference type="Gene3D" id="3.40.50.300">
    <property type="entry name" value="P-loop containing nucleotide triphosphate hydrolases"/>
    <property type="match status" value="1"/>
</dbReference>